<comment type="caution">
    <text evidence="1">The sequence shown here is derived from an EMBL/GenBank/DDBJ whole genome shotgun (WGS) entry which is preliminary data.</text>
</comment>
<dbReference type="EMBL" id="JAQOWY010000644">
    <property type="protein sequence ID" value="KAK1839656.1"/>
    <property type="molecule type" value="Genomic_DNA"/>
</dbReference>
<accession>A0AAD9EC79</accession>
<keyword evidence="2" id="KW-1185">Reference proteome</keyword>
<evidence type="ECO:0000313" key="1">
    <source>
        <dbReference type="EMBL" id="KAK1839656.1"/>
    </source>
</evidence>
<sequence>MVHKSFAHRLIQVIQEEFAGYAWCSIPLSFAEVMRPLSLWFLPLQGLASDPRTWPWRDLGSILACIFSGFEKPINARAWASLK</sequence>
<evidence type="ECO:0000313" key="2">
    <source>
        <dbReference type="Proteomes" id="UP001243330"/>
    </source>
</evidence>
<organism evidence="1 2">
    <name type="scientific">Colletotrichum chrysophilum</name>
    <dbReference type="NCBI Taxonomy" id="1836956"/>
    <lineage>
        <taxon>Eukaryota</taxon>
        <taxon>Fungi</taxon>
        <taxon>Dikarya</taxon>
        <taxon>Ascomycota</taxon>
        <taxon>Pezizomycotina</taxon>
        <taxon>Sordariomycetes</taxon>
        <taxon>Hypocreomycetidae</taxon>
        <taxon>Glomerellales</taxon>
        <taxon>Glomerellaceae</taxon>
        <taxon>Colletotrichum</taxon>
        <taxon>Colletotrichum gloeosporioides species complex</taxon>
    </lineage>
</organism>
<reference evidence="1" key="1">
    <citation type="submission" date="2023-01" db="EMBL/GenBank/DDBJ databases">
        <title>Colletotrichum chrysophilum M932 genome sequence.</title>
        <authorList>
            <person name="Baroncelli R."/>
        </authorList>
    </citation>
    <scope>NUCLEOTIDE SEQUENCE</scope>
    <source>
        <strain evidence="1">M932</strain>
    </source>
</reference>
<name>A0AAD9EC79_9PEZI</name>
<protein>
    <submittedName>
        <fullName evidence="1">Uncharacterized protein</fullName>
    </submittedName>
</protein>
<proteinExistence type="predicted"/>
<dbReference type="AlphaFoldDB" id="A0AAD9EC79"/>
<dbReference type="Proteomes" id="UP001243330">
    <property type="component" value="Unassembled WGS sequence"/>
</dbReference>
<gene>
    <name evidence="1" type="ORF">CCHR01_17719</name>
</gene>